<keyword evidence="6" id="KW-1185">Reference proteome</keyword>
<dbReference type="InterPro" id="IPR050204">
    <property type="entry name" value="AraC_XylS_family_regulators"/>
</dbReference>
<dbReference type="InterPro" id="IPR018062">
    <property type="entry name" value="HTH_AraC-typ_CS"/>
</dbReference>
<protein>
    <submittedName>
        <fullName evidence="5">Helix-turn-helix domain-containing protein</fullName>
    </submittedName>
</protein>
<dbReference type="InterPro" id="IPR009057">
    <property type="entry name" value="Homeodomain-like_sf"/>
</dbReference>
<gene>
    <name evidence="5" type="ORF">ACFO4N_04035</name>
</gene>
<dbReference type="EMBL" id="JBHSFW010000001">
    <property type="protein sequence ID" value="MFC4617897.1"/>
    <property type="molecule type" value="Genomic_DNA"/>
</dbReference>
<evidence type="ECO:0000313" key="5">
    <source>
        <dbReference type="EMBL" id="MFC4617897.1"/>
    </source>
</evidence>
<dbReference type="SUPFAM" id="SSF46689">
    <property type="entry name" value="Homeodomain-like"/>
    <property type="match status" value="2"/>
</dbReference>
<comment type="caution">
    <text evidence="5">The sequence shown here is derived from an EMBL/GenBank/DDBJ whole genome shotgun (WGS) entry which is preliminary data.</text>
</comment>
<feature type="domain" description="HTH araC/xylS-type" evidence="4">
    <location>
        <begin position="168"/>
        <end position="266"/>
    </location>
</feature>
<reference evidence="6" key="1">
    <citation type="journal article" date="2019" name="Int. J. Syst. Evol. Microbiol.">
        <title>The Global Catalogue of Microorganisms (GCM) 10K type strain sequencing project: providing services to taxonomists for standard genome sequencing and annotation.</title>
        <authorList>
            <consortium name="The Broad Institute Genomics Platform"/>
            <consortium name="The Broad Institute Genome Sequencing Center for Infectious Disease"/>
            <person name="Wu L."/>
            <person name="Ma J."/>
        </authorList>
    </citation>
    <scope>NUCLEOTIDE SEQUENCE [LARGE SCALE GENOMIC DNA]</scope>
    <source>
        <strain evidence="6">CGMCC 1.16306</strain>
    </source>
</reference>
<keyword evidence="1" id="KW-0805">Transcription regulation</keyword>
<sequence>MLIEHINGLILNRYDKLQERNWRTDETYKFIFSPVGKSCYETKRENLTLRQNHFVIINPLYEHRQLHVDQEKFLVELSTDLMKKTFYELGFRHSFDVSFIFLPFRHPQLTRWVQMTRDYLSIADSEEAGLFVDYGLTQLCLLLIKYGIGSHTSHWPDNPLERTSEPIHKVVDALKEDFRHPWTLDEMAQIAGLSKYQLAHQFTETLGLSPFGWLQTYRLLISQSLLRNRKDSILTIALACGFSSVGLYHHLFKKLYGTTPAAFRRNFD</sequence>
<evidence type="ECO:0000256" key="3">
    <source>
        <dbReference type="ARBA" id="ARBA00023163"/>
    </source>
</evidence>
<dbReference type="InterPro" id="IPR018060">
    <property type="entry name" value="HTH_AraC"/>
</dbReference>
<dbReference type="PANTHER" id="PTHR46796">
    <property type="entry name" value="HTH-TYPE TRANSCRIPTIONAL ACTIVATOR RHAS-RELATED"/>
    <property type="match status" value="1"/>
</dbReference>
<dbReference type="Proteomes" id="UP001596022">
    <property type="component" value="Unassembled WGS sequence"/>
</dbReference>
<evidence type="ECO:0000256" key="2">
    <source>
        <dbReference type="ARBA" id="ARBA00023125"/>
    </source>
</evidence>
<proteinExistence type="predicted"/>
<dbReference type="RefSeq" id="WP_376844913.1">
    <property type="nucleotide sequence ID" value="NZ_JBHSFW010000001.1"/>
</dbReference>
<dbReference type="Gene3D" id="1.10.10.60">
    <property type="entry name" value="Homeodomain-like"/>
    <property type="match status" value="1"/>
</dbReference>
<organism evidence="5 6">
    <name type="scientific">Camelliibacillus cellulosilyticus</name>
    <dbReference type="NCBI Taxonomy" id="2174486"/>
    <lineage>
        <taxon>Bacteria</taxon>
        <taxon>Bacillati</taxon>
        <taxon>Bacillota</taxon>
        <taxon>Bacilli</taxon>
        <taxon>Bacillales</taxon>
        <taxon>Sporolactobacillaceae</taxon>
        <taxon>Camelliibacillus</taxon>
    </lineage>
</organism>
<dbReference type="PROSITE" id="PS01124">
    <property type="entry name" value="HTH_ARAC_FAMILY_2"/>
    <property type="match status" value="1"/>
</dbReference>
<keyword evidence="2" id="KW-0238">DNA-binding</keyword>
<dbReference type="SMART" id="SM00342">
    <property type="entry name" value="HTH_ARAC"/>
    <property type="match status" value="1"/>
</dbReference>
<evidence type="ECO:0000256" key="1">
    <source>
        <dbReference type="ARBA" id="ARBA00023015"/>
    </source>
</evidence>
<accession>A0ABV9GIR4</accession>
<name>A0ABV9GIR4_9BACL</name>
<evidence type="ECO:0000259" key="4">
    <source>
        <dbReference type="PROSITE" id="PS01124"/>
    </source>
</evidence>
<evidence type="ECO:0000313" key="6">
    <source>
        <dbReference type="Proteomes" id="UP001596022"/>
    </source>
</evidence>
<keyword evidence="3" id="KW-0804">Transcription</keyword>
<dbReference type="Pfam" id="PF12833">
    <property type="entry name" value="HTH_18"/>
    <property type="match status" value="1"/>
</dbReference>
<dbReference type="PROSITE" id="PS00041">
    <property type="entry name" value="HTH_ARAC_FAMILY_1"/>
    <property type="match status" value="1"/>
</dbReference>